<protein>
    <submittedName>
        <fullName evidence="2">DUF885 domain-containing protein</fullName>
    </submittedName>
</protein>
<dbReference type="RefSeq" id="WP_210662653.1">
    <property type="nucleotide sequence ID" value="NZ_JAGKQQ010000002.1"/>
</dbReference>
<keyword evidence="3" id="KW-1185">Reference proteome</keyword>
<evidence type="ECO:0000256" key="1">
    <source>
        <dbReference type="SAM" id="SignalP"/>
    </source>
</evidence>
<comment type="caution">
    <text evidence="2">The sequence shown here is derived from an EMBL/GenBank/DDBJ whole genome shotgun (WGS) entry which is preliminary data.</text>
</comment>
<sequence length="585" mass="65840">MSRLLFPIIALLGAGVMITPADAPAAQPAAEDTRLKNLFQTYLDEEFQKHPLFATQQGNHDFDDQLDDLSPAARAKDVTRTKALVATLAKEIDVKKLSQNGRIDYQIWAHTLNYGLWSAENDNRFEYDPRSYGEYISDSVFILLTQSTLPRERNVENAAKRIKHIPKIVEAAKAGLKNPPAILTEVAIKRNLGAIAFYEKDIYEFAKETPGTEPLATPCKAAVTALKDYQTWLEKELLPKSKGEWRLGKEKFAKKLELELDAGLTADEVVKIAEAEADRVEREMYYVAKQLWSKLFPGKSLPPDDATGRHATIKAVLDELGKDHGKPETIVDDAKKTVSKIKDFIRDKKILTLPEPDNCQIIAMPEFQRGFSAAYLNPAPPLDPKANSLYAVAPPPKDWTPARQETFFREYNSAMLQILTIHEAYPGHYVQLAYSNRNPSLVRKVLWSGSFAEGWAVYTEQMMLDQGYGAGDLSLRLHQLKFYIRAVLNAILDHKMHCADLTDDDAMKLLVGRGFQTEAEAVGKVARAKQSSTQLSTYFVGRTAFYRLRQDVQRKRGEAFDLGKFHEDVLSHGTLPVKFLPELVK</sequence>
<gene>
    <name evidence="2" type="ORF">J8F10_35305</name>
</gene>
<reference evidence="2 3" key="1">
    <citation type="submission" date="2021-04" db="EMBL/GenBank/DDBJ databases">
        <authorList>
            <person name="Ivanova A."/>
        </authorList>
    </citation>
    <scope>NUCLEOTIDE SEQUENCE [LARGE SCALE GENOMIC DNA]</scope>
    <source>
        <strain evidence="2 3">G18</strain>
    </source>
</reference>
<dbReference type="PANTHER" id="PTHR33361">
    <property type="entry name" value="GLR0591 PROTEIN"/>
    <property type="match status" value="1"/>
</dbReference>
<dbReference type="PANTHER" id="PTHR33361:SF15">
    <property type="entry name" value="DUF885 FAMILY LIPOPROTEIN"/>
    <property type="match status" value="1"/>
</dbReference>
<dbReference type="InterPro" id="IPR010281">
    <property type="entry name" value="DUF885"/>
</dbReference>
<evidence type="ECO:0000313" key="3">
    <source>
        <dbReference type="Proteomes" id="UP000676565"/>
    </source>
</evidence>
<dbReference type="Proteomes" id="UP000676565">
    <property type="component" value="Unassembled WGS sequence"/>
</dbReference>
<feature type="signal peptide" evidence="1">
    <location>
        <begin position="1"/>
        <end position="25"/>
    </location>
</feature>
<keyword evidence="1" id="KW-0732">Signal</keyword>
<name>A0ABS5C4F1_9BACT</name>
<feature type="chain" id="PRO_5045953610" evidence="1">
    <location>
        <begin position="26"/>
        <end position="585"/>
    </location>
</feature>
<accession>A0ABS5C4F1</accession>
<proteinExistence type="predicted"/>
<evidence type="ECO:0000313" key="2">
    <source>
        <dbReference type="EMBL" id="MBP3960522.1"/>
    </source>
</evidence>
<dbReference type="Pfam" id="PF05960">
    <property type="entry name" value="DUF885"/>
    <property type="match status" value="1"/>
</dbReference>
<organism evidence="2 3">
    <name type="scientific">Gemmata palustris</name>
    <dbReference type="NCBI Taxonomy" id="2822762"/>
    <lineage>
        <taxon>Bacteria</taxon>
        <taxon>Pseudomonadati</taxon>
        <taxon>Planctomycetota</taxon>
        <taxon>Planctomycetia</taxon>
        <taxon>Gemmatales</taxon>
        <taxon>Gemmataceae</taxon>
        <taxon>Gemmata</taxon>
    </lineage>
</organism>
<dbReference type="EMBL" id="JAGKQQ010000002">
    <property type="protein sequence ID" value="MBP3960522.1"/>
    <property type="molecule type" value="Genomic_DNA"/>
</dbReference>